<reference evidence="7" key="2">
    <citation type="submission" date="2020-10" db="UniProtKB">
        <authorList>
            <consortium name="WormBaseParasite"/>
        </authorList>
    </citation>
    <scope>IDENTIFICATION</scope>
</reference>
<comment type="subcellular location">
    <subcellularLocation>
        <location evidence="1">Secreted</location>
    </subcellularLocation>
</comment>
<evidence type="ECO:0000256" key="4">
    <source>
        <dbReference type="ARBA" id="ARBA00022729"/>
    </source>
</evidence>
<keyword evidence="4 5" id="KW-0732">Signal</keyword>
<feature type="chain" id="PRO_5028990010" evidence="5">
    <location>
        <begin position="19"/>
        <end position="158"/>
    </location>
</feature>
<dbReference type="PANTHER" id="PTHR21700">
    <property type="entry name" value="TRANSTHYRETIN-LIKE FAMILY PROTEIN-RELATED"/>
    <property type="match status" value="1"/>
</dbReference>
<keyword evidence="3" id="KW-0964">Secreted</keyword>
<evidence type="ECO:0000313" key="7">
    <source>
        <dbReference type="WBParaSite" id="Pan_g9327.t1"/>
    </source>
</evidence>
<dbReference type="GO" id="GO:0009986">
    <property type="term" value="C:cell surface"/>
    <property type="evidence" value="ECO:0007669"/>
    <property type="project" value="InterPro"/>
</dbReference>
<dbReference type="AlphaFoldDB" id="A0A7E4WCN1"/>
<evidence type="ECO:0000256" key="1">
    <source>
        <dbReference type="ARBA" id="ARBA00004613"/>
    </source>
</evidence>
<organism evidence="6 7">
    <name type="scientific">Panagrellus redivivus</name>
    <name type="common">Microworm</name>
    <dbReference type="NCBI Taxonomy" id="6233"/>
    <lineage>
        <taxon>Eukaryota</taxon>
        <taxon>Metazoa</taxon>
        <taxon>Ecdysozoa</taxon>
        <taxon>Nematoda</taxon>
        <taxon>Chromadorea</taxon>
        <taxon>Rhabditida</taxon>
        <taxon>Tylenchina</taxon>
        <taxon>Panagrolaimomorpha</taxon>
        <taxon>Panagrolaimoidea</taxon>
        <taxon>Panagrolaimidae</taxon>
        <taxon>Panagrellus</taxon>
    </lineage>
</organism>
<evidence type="ECO:0000256" key="5">
    <source>
        <dbReference type="SAM" id="SignalP"/>
    </source>
</evidence>
<dbReference type="InterPro" id="IPR001534">
    <property type="entry name" value="Transthyretin-like"/>
</dbReference>
<dbReference type="Proteomes" id="UP000492821">
    <property type="component" value="Unassembled WGS sequence"/>
</dbReference>
<protein>
    <submittedName>
        <fullName evidence="7">Transthyretin-like family protein</fullName>
    </submittedName>
</protein>
<feature type="signal peptide" evidence="5">
    <location>
        <begin position="1"/>
        <end position="18"/>
    </location>
</feature>
<sequence>MSNLKLTLLALFAACVVGAEIGLRSAGIRGTLQCGGKAVTDAHIRLLRIPLNDKKAKEADFAKEALDIRTTGPSGMFEVTGNTNGRALNETTLEPAIAIYHKCDDGEKEKGYRRVVITAPKNAVSPGRTSRKLHDVGHLNLQIVFPGEKRDKDFKPTL</sequence>
<comment type="similarity">
    <text evidence="2">Belongs to the nematode transthyretin-like family.</text>
</comment>
<dbReference type="Pfam" id="PF01060">
    <property type="entry name" value="TTR-52"/>
    <property type="match status" value="1"/>
</dbReference>
<evidence type="ECO:0000256" key="3">
    <source>
        <dbReference type="ARBA" id="ARBA00022525"/>
    </source>
</evidence>
<keyword evidence="6" id="KW-1185">Reference proteome</keyword>
<dbReference type="Gene3D" id="2.60.40.3330">
    <property type="match status" value="1"/>
</dbReference>
<evidence type="ECO:0000256" key="2">
    <source>
        <dbReference type="ARBA" id="ARBA00010112"/>
    </source>
</evidence>
<proteinExistence type="inferred from homology"/>
<dbReference type="PANTHER" id="PTHR21700:SF48">
    <property type="entry name" value="TRANSTHYRETIN-LIKE FAMILY PROTEIN"/>
    <property type="match status" value="1"/>
</dbReference>
<reference evidence="6" key="1">
    <citation type="journal article" date="2013" name="Genetics">
        <title>The draft genome and transcriptome of Panagrellus redivivus are shaped by the harsh demands of a free-living lifestyle.</title>
        <authorList>
            <person name="Srinivasan J."/>
            <person name="Dillman A.R."/>
            <person name="Macchietto M.G."/>
            <person name="Heikkinen L."/>
            <person name="Lakso M."/>
            <person name="Fracchia K.M."/>
            <person name="Antoshechkin I."/>
            <person name="Mortazavi A."/>
            <person name="Wong G."/>
            <person name="Sternberg P.W."/>
        </authorList>
    </citation>
    <scope>NUCLEOTIDE SEQUENCE [LARGE SCALE GENOMIC DNA]</scope>
    <source>
        <strain evidence="6">MT8872</strain>
    </source>
</reference>
<dbReference type="GO" id="GO:0005576">
    <property type="term" value="C:extracellular region"/>
    <property type="evidence" value="ECO:0007669"/>
    <property type="project" value="UniProtKB-SubCell"/>
</dbReference>
<accession>A0A7E4WCN1</accession>
<evidence type="ECO:0000313" key="6">
    <source>
        <dbReference type="Proteomes" id="UP000492821"/>
    </source>
</evidence>
<dbReference type="InterPro" id="IPR038479">
    <property type="entry name" value="Transthyretin-like_sf"/>
</dbReference>
<name>A0A7E4WCN1_PANRE</name>
<dbReference type="WBParaSite" id="Pan_g9327.t1">
    <property type="protein sequence ID" value="Pan_g9327.t1"/>
    <property type="gene ID" value="Pan_g9327"/>
</dbReference>